<sequence length="15" mass="1879">MREPSPKRRCGRYSR</sequence>
<dbReference type="EMBL" id="GBXM01055054">
    <property type="protein sequence ID" value="JAH53523.1"/>
    <property type="molecule type" value="Transcribed_RNA"/>
</dbReference>
<evidence type="ECO:0000313" key="1">
    <source>
        <dbReference type="EMBL" id="JAH53523.1"/>
    </source>
</evidence>
<accession>A0A0E9TLA2</accession>
<reference evidence="1" key="1">
    <citation type="submission" date="2014-11" db="EMBL/GenBank/DDBJ databases">
        <authorList>
            <person name="Amaro Gonzalez C."/>
        </authorList>
    </citation>
    <scope>NUCLEOTIDE SEQUENCE</scope>
</reference>
<organism evidence="1">
    <name type="scientific">Anguilla anguilla</name>
    <name type="common">European freshwater eel</name>
    <name type="synonym">Muraena anguilla</name>
    <dbReference type="NCBI Taxonomy" id="7936"/>
    <lineage>
        <taxon>Eukaryota</taxon>
        <taxon>Metazoa</taxon>
        <taxon>Chordata</taxon>
        <taxon>Craniata</taxon>
        <taxon>Vertebrata</taxon>
        <taxon>Euteleostomi</taxon>
        <taxon>Actinopterygii</taxon>
        <taxon>Neopterygii</taxon>
        <taxon>Teleostei</taxon>
        <taxon>Anguilliformes</taxon>
        <taxon>Anguillidae</taxon>
        <taxon>Anguilla</taxon>
    </lineage>
</organism>
<name>A0A0E9TLA2_ANGAN</name>
<protein>
    <submittedName>
        <fullName evidence="1">Uncharacterized protein</fullName>
    </submittedName>
</protein>
<reference evidence="1" key="2">
    <citation type="journal article" date="2015" name="Fish Shellfish Immunol.">
        <title>Early steps in the European eel (Anguilla anguilla)-Vibrio vulnificus interaction in the gills: Role of the RtxA13 toxin.</title>
        <authorList>
            <person name="Callol A."/>
            <person name="Pajuelo D."/>
            <person name="Ebbesson L."/>
            <person name="Teles M."/>
            <person name="MacKenzie S."/>
            <person name="Amaro C."/>
        </authorList>
    </citation>
    <scope>NUCLEOTIDE SEQUENCE</scope>
</reference>
<proteinExistence type="predicted"/>